<evidence type="ECO:0000256" key="4">
    <source>
        <dbReference type="ARBA" id="ARBA00022840"/>
    </source>
</evidence>
<dbReference type="SUPFAM" id="SSF56112">
    <property type="entry name" value="Protein kinase-like (PK-like)"/>
    <property type="match status" value="1"/>
</dbReference>
<evidence type="ECO:0000259" key="6">
    <source>
        <dbReference type="PROSITE" id="PS50011"/>
    </source>
</evidence>
<keyword evidence="2 5" id="KW-0547">Nucleotide-binding</keyword>
<gene>
    <name evidence="7" type="ORF">PLOB_00033616</name>
</gene>
<keyword evidence="8" id="KW-1185">Reference proteome</keyword>
<dbReference type="PROSITE" id="PS00108">
    <property type="entry name" value="PROTEIN_KINASE_ST"/>
    <property type="match status" value="1"/>
</dbReference>
<comment type="caution">
    <text evidence="7">The sequence shown here is derived from an EMBL/GenBank/DDBJ whole genome shotgun (WGS) entry which is preliminary data.</text>
</comment>
<evidence type="ECO:0000313" key="8">
    <source>
        <dbReference type="Proteomes" id="UP001159405"/>
    </source>
</evidence>
<dbReference type="InterPro" id="IPR008271">
    <property type="entry name" value="Ser/Thr_kinase_AS"/>
</dbReference>
<evidence type="ECO:0000313" key="7">
    <source>
        <dbReference type="EMBL" id="CAH3128428.1"/>
    </source>
</evidence>
<keyword evidence="4 5" id="KW-0067">ATP-binding</keyword>
<keyword evidence="1" id="KW-0808">Transferase</keyword>
<name>A0ABN8P3Y1_9CNID</name>
<dbReference type="InterPro" id="IPR051681">
    <property type="entry name" value="Ser/Thr_Kinases-Pseudokinases"/>
</dbReference>
<dbReference type="PROSITE" id="PS00107">
    <property type="entry name" value="PROTEIN_KINASE_ATP"/>
    <property type="match status" value="1"/>
</dbReference>
<dbReference type="EMBL" id="CALNXK010000045">
    <property type="protein sequence ID" value="CAH3128428.1"/>
    <property type="molecule type" value="Genomic_DNA"/>
</dbReference>
<accession>A0ABN8P3Y1</accession>
<feature type="binding site" evidence="5">
    <location>
        <position position="115"/>
    </location>
    <ligand>
        <name>ATP</name>
        <dbReference type="ChEBI" id="CHEBI:30616"/>
    </ligand>
</feature>
<dbReference type="InterPro" id="IPR000719">
    <property type="entry name" value="Prot_kinase_dom"/>
</dbReference>
<sequence length="749" mass="85125">MTHLADNFASLSLKDVAGNRFALLNKIQEQVCSAISALHSGKDLLSIKKNVQYILEQVNKNLDLIKASCKEEASSGLRITGRVSQKELASWERLGEGGFSSVYKAKLKGNDVAVKVLKNLKETKPLLTEGNLLRDLRHDNIVAFRGMNILQSDIVHEKFILKAGSPFLVMEYIPKNLYRFVEDHKTPESQGLPRSQVWTIGRGMANGLMYLHGLNPPISHRDLKPDNILLDVRSLRVKLADFGLSRTVERTGNDLSLFHARWSAPEVWEDYMYFDEEPVEGKENEALEDQPTEDFTDSQDDELFFLRADIYSYGQVVAYTLTGKMPWHGRNSVSVEGIQNNMIQSLDQVEIPEELSGKLRSVIHDCRLEDPQARPTADRLVLDYFSGDMNPYQAEAKSAEFFSCGFLQHTSIFVAESLVDESSEGFFKTGVRPKGFPAQCLLCKVEVGNEEYNDVPKEWTYEQKYREYYGHFRQAAIDKTIEDLPAIALKSLITSREDEEERQEIQLSFGETTYCHHRAIREIWRKLEEPKKRELVVCKNAVHPVFSTSFGLHVAVLTADKPQKFIFARRSNREGMATPGKFTCGAVESASVKDYVYKDGQAYVDLIQTAARGLEEELRVELKGSDIEALCLTTVYLKFDTHEWGCCGYVDLSDPRVSPERQLTFEQLGSRFTTGPKDKFEHEEVVAVDFELSRMVEFVRENYEDFASSAKLVVVKVLQSFFGVAAVERAFRVYMEDRENVSQNADSQI</sequence>
<dbReference type="InterPro" id="IPR017441">
    <property type="entry name" value="Protein_kinase_ATP_BS"/>
</dbReference>
<keyword evidence="3" id="KW-0418">Kinase</keyword>
<evidence type="ECO:0000256" key="3">
    <source>
        <dbReference type="ARBA" id="ARBA00022777"/>
    </source>
</evidence>
<dbReference type="PROSITE" id="PS50011">
    <property type="entry name" value="PROTEIN_KINASE_DOM"/>
    <property type="match status" value="1"/>
</dbReference>
<dbReference type="Pfam" id="PF00069">
    <property type="entry name" value="Pkinase"/>
    <property type="match status" value="1"/>
</dbReference>
<dbReference type="Gene3D" id="3.30.200.20">
    <property type="entry name" value="Phosphorylase Kinase, domain 1"/>
    <property type="match status" value="1"/>
</dbReference>
<evidence type="ECO:0000256" key="1">
    <source>
        <dbReference type="ARBA" id="ARBA00022679"/>
    </source>
</evidence>
<dbReference type="Proteomes" id="UP001159405">
    <property type="component" value="Unassembled WGS sequence"/>
</dbReference>
<evidence type="ECO:0000256" key="2">
    <source>
        <dbReference type="ARBA" id="ARBA00022741"/>
    </source>
</evidence>
<dbReference type="PANTHER" id="PTHR44329:SF288">
    <property type="entry name" value="MITOGEN-ACTIVATED PROTEIN KINASE KINASE KINASE 20"/>
    <property type="match status" value="1"/>
</dbReference>
<reference evidence="7 8" key="1">
    <citation type="submission" date="2022-05" db="EMBL/GenBank/DDBJ databases">
        <authorList>
            <consortium name="Genoscope - CEA"/>
            <person name="William W."/>
        </authorList>
    </citation>
    <scope>NUCLEOTIDE SEQUENCE [LARGE SCALE GENOMIC DNA]</scope>
</reference>
<proteinExistence type="predicted"/>
<feature type="domain" description="Protein kinase" evidence="6">
    <location>
        <begin position="88"/>
        <end position="385"/>
    </location>
</feature>
<organism evidence="7 8">
    <name type="scientific">Porites lobata</name>
    <dbReference type="NCBI Taxonomy" id="104759"/>
    <lineage>
        <taxon>Eukaryota</taxon>
        <taxon>Metazoa</taxon>
        <taxon>Cnidaria</taxon>
        <taxon>Anthozoa</taxon>
        <taxon>Hexacorallia</taxon>
        <taxon>Scleractinia</taxon>
        <taxon>Fungiina</taxon>
        <taxon>Poritidae</taxon>
        <taxon>Porites</taxon>
    </lineage>
</organism>
<dbReference type="InterPro" id="IPR011009">
    <property type="entry name" value="Kinase-like_dom_sf"/>
</dbReference>
<dbReference type="SMART" id="SM00220">
    <property type="entry name" value="S_TKc"/>
    <property type="match status" value="1"/>
</dbReference>
<evidence type="ECO:0000256" key="5">
    <source>
        <dbReference type="PROSITE-ProRule" id="PRU10141"/>
    </source>
</evidence>
<protein>
    <recommendedName>
        <fullName evidence="6">Protein kinase domain-containing protein</fullName>
    </recommendedName>
</protein>
<dbReference type="PANTHER" id="PTHR44329">
    <property type="entry name" value="SERINE/THREONINE-PROTEIN KINASE TNNI3K-RELATED"/>
    <property type="match status" value="1"/>
</dbReference>
<dbReference type="Gene3D" id="1.10.510.10">
    <property type="entry name" value="Transferase(Phosphotransferase) domain 1"/>
    <property type="match status" value="1"/>
</dbReference>